<accession>A0A0E9WK17</accession>
<evidence type="ECO:0000313" key="1">
    <source>
        <dbReference type="EMBL" id="JAH90646.1"/>
    </source>
</evidence>
<reference evidence="1" key="1">
    <citation type="submission" date="2014-11" db="EMBL/GenBank/DDBJ databases">
        <authorList>
            <person name="Amaro Gonzalez C."/>
        </authorList>
    </citation>
    <scope>NUCLEOTIDE SEQUENCE</scope>
</reference>
<reference evidence="1" key="2">
    <citation type="journal article" date="2015" name="Fish Shellfish Immunol.">
        <title>Early steps in the European eel (Anguilla anguilla)-Vibrio vulnificus interaction in the gills: Role of the RtxA13 toxin.</title>
        <authorList>
            <person name="Callol A."/>
            <person name="Pajuelo D."/>
            <person name="Ebbesson L."/>
            <person name="Teles M."/>
            <person name="MacKenzie S."/>
            <person name="Amaro C."/>
        </authorList>
    </citation>
    <scope>NUCLEOTIDE SEQUENCE</scope>
</reference>
<dbReference type="AlphaFoldDB" id="A0A0E9WK17"/>
<proteinExistence type="predicted"/>
<organism evidence="1">
    <name type="scientific">Anguilla anguilla</name>
    <name type="common">European freshwater eel</name>
    <name type="synonym">Muraena anguilla</name>
    <dbReference type="NCBI Taxonomy" id="7936"/>
    <lineage>
        <taxon>Eukaryota</taxon>
        <taxon>Metazoa</taxon>
        <taxon>Chordata</taxon>
        <taxon>Craniata</taxon>
        <taxon>Vertebrata</taxon>
        <taxon>Euteleostomi</taxon>
        <taxon>Actinopterygii</taxon>
        <taxon>Neopterygii</taxon>
        <taxon>Teleostei</taxon>
        <taxon>Anguilliformes</taxon>
        <taxon>Anguillidae</taxon>
        <taxon>Anguilla</taxon>
    </lineage>
</organism>
<name>A0A0E9WK17_ANGAN</name>
<dbReference type="EMBL" id="GBXM01017931">
    <property type="protein sequence ID" value="JAH90646.1"/>
    <property type="molecule type" value="Transcribed_RNA"/>
</dbReference>
<protein>
    <submittedName>
        <fullName evidence="1">Uncharacterized protein</fullName>
    </submittedName>
</protein>
<sequence>MQLYYTICYIITSPNSDFNIDLFEDLLFQCFHIKLTPY</sequence>